<organism evidence="1 2">
    <name type="scientific">Pseudomonas mangiferae</name>
    <dbReference type="NCBI Taxonomy" id="2593654"/>
    <lineage>
        <taxon>Bacteria</taxon>
        <taxon>Pseudomonadati</taxon>
        <taxon>Pseudomonadota</taxon>
        <taxon>Gammaproteobacteria</taxon>
        <taxon>Pseudomonadales</taxon>
        <taxon>Pseudomonadaceae</taxon>
        <taxon>Pseudomonas</taxon>
    </lineage>
</organism>
<dbReference type="AlphaFoldDB" id="A0A553GUM8"/>
<keyword evidence="2" id="KW-1185">Reference proteome</keyword>
<evidence type="ECO:0000313" key="2">
    <source>
        <dbReference type="Proteomes" id="UP000315235"/>
    </source>
</evidence>
<comment type="caution">
    <text evidence="1">The sequence shown here is derived from an EMBL/GenBank/DDBJ whole genome shotgun (WGS) entry which is preliminary data.</text>
</comment>
<accession>A0A553GUM8</accession>
<dbReference type="Proteomes" id="UP000315235">
    <property type="component" value="Unassembled WGS sequence"/>
</dbReference>
<dbReference type="OrthoDB" id="7018252at2"/>
<dbReference type="RefSeq" id="WP_143489903.1">
    <property type="nucleotide sequence ID" value="NZ_VJOY01000018.1"/>
</dbReference>
<dbReference type="EMBL" id="VJOY01000018">
    <property type="protein sequence ID" value="TRX73218.1"/>
    <property type="molecule type" value="Genomic_DNA"/>
</dbReference>
<evidence type="ECO:0000313" key="1">
    <source>
        <dbReference type="EMBL" id="TRX73218.1"/>
    </source>
</evidence>
<gene>
    <name evidence="1" type="ORF">FM069_18765</name>
</gene>
<reference evidence="1 2" key="1">
    <citation type="submission" date="2019-07" db="EMBL/GenBank/DDBJ databases">
        <title>Pseudomonas mangiferae sp. nov., isolated from bark of mango tree in Thailand.</title>
        <authorList>
            <person name="Srisuk N."/>
            <person name="Anurat P."/>
        </authorList>
    </citation>
    <scope>NUCLEOTIDE SEQUENCE [LARGE SCALE GENOMIC DNA]</scope>
    <source>
        <strain evidence="1 2">DMKU_BBB3-04</strain>
    </source>
</reference>
<protein>
    <submittedName>
        <fullName evidence="1">Transcriptional regulator</fullName>
    </submittedName>
</protein>
<name>A0A553GUM8_9PSED</name>
<proteinExistence type="predicted"/>
<sequence>MAYDWELIERLLHEAQNSANDSFKPRVYAEELASDRLAAGQPIGGSVDHLKQVAGDLEGVLYEGGFIEERPEELGGGANNYILTARGSRLLSLIGSSFPESVAFRRLLDEQGEVVLSDGSIFDRIADNAARA</sequence>